<evidence type="ECO:0000256" key="3">
    <source>
        <dbReference type="ARBA" id="ARBA00022552"/>
    </source>
</evidence>
<dbReference type="Proteomes" id="UP001239782">
    <property type="component" value="Chromosome"/>
</dbReference>
<comment type="similarity">
    <text evidence="1 7">Belongs to the methyltransferase superfamily. RsmH family.</text>
</comment>
<dbReference type="GO" id="GO:0071424">
    <property type="term" value="F:rRNA (cytosine-N4-)-methyltransferase activity"/>
    <property type="evidence" value="ECO:0007669"/>
    <property type="project" value="UniProtKB-UniRule"/>
</dbReference>
<keyword evidence="6 7" id="KW-0949">S-adenosyl-L-methionine</keyword>
<keyword evidence="4 7" id="KW-0489">Methyltransferase</keyword>
<accession>A0AA51RW44</accession>
<reference evidence="8 9" key="1">
    <citation type="submission" date="2023-08" db="EMBL/GenBank/DDBJ databases">
        <title>Pleionea litopenaei sp. nov., isolated from stomach of juvenile Litopenaeus vannamei.</title>
        <authorList>
            <person name="Rho A.M."/>
            <person name="Hwang C.Y."/>
        </authorList>
    </citation>
    <scope>NUCLEOTIDE SEQUENCE [LARGE SCALE GENOMIC DNA]</scope>
    <source>
        <strain evidence="8 9">HL-JVS1</strain>
    </source>
</reference>
<comment type="subcellular location">
    <subcellularLocation>
        <location evidence="7">Cytoplasm</location>
    </subcellularLocation>
</comment>
<feature type="binding site" evidence="7">
    <location>
        <position position="103"/>
    </location>
    <ligand>
        <name>S-adenosyl-L-methionine</name>
        <dbReference type="ChEBI" id="CHEBI:59789"/>
    </ligand>
</feature>
<dbReference type="Pfam" id="PF01795">
    <property type="entry name" value="Methyltransf_5"/>
    <property type="match status" value="1"/>
</dbReference>
<dbReference type="NCBIfam" id="TIGR00006">
    <property type="entry name" value="16S rRNA (cytosine(1402)-N(4))-methyltransferase RsmH"/>
    <property type="match status" value="1"/>
</dbReference>
<dbReference type="PANTHER" id="PTHR11265:SF0">
    <property type="entry name" value="12S RRNA N4-METHYLCYTIDINE METHYLTRANSFERASE"/>
    <property type="match status" value="1"/>
</dbReference>
<dbReference type="EMBL" id="CP133548">
    <property type="protein sequence ID" value="WMS88682.1"/>
    <property type="molecule type" value="Genomic_DNA"/>
</dbReference>
<protein>
    <recommendedName>
        <fullName evidence="7">Ribosomal RNA small subunit methyltransferase H</fullName>
        <ecNumber evidence="7">2.1.1.199</ecNumber>
    </recommendedName>
    <alternativeName>
        <fullName evidence="7">16S rRNA m(4)C1402 methyltransferase</fullName>
    </alternativeName>
    <alternativeName>
        <fullName evidence="7">rRNA (cytosine-N(4)-)-methyltransferase RsmH</fullName>
    </alternativeName>
</protein>
<evidence type="ECO:0000256" key="1">
    <source>
        <dbReference type="ARBA" id="ARBA00010396"/>
    </source>
</evidence>
<organism evidence="8 9">
    <name type="scientific">Pleionea litopenaei</name>
    <dbReference type="NCBI Taxonomy" id="3070815"/>
    <lineage>
        <taxon>Bacteria</taxon>
        <taxon>Pseudomonadati</taxon>
        <taxon>Pseudomonadota</taxon>
        <taxon>Gammaproteobacteria</taxon>
        <taxon>Oceanospirillales</taxon>
        <taxon>Pleioneaceae</taxon>
        <taxon>Pleionea</taxon>
    </lineage>
</organism>
<feature type="binding site" evidence="7">
    <location>
        <position position="81"/>
    </location>
    <ligand>
        <name>S-adenosyl-L-methionine</name>
        <dbReference type="ChEBI" id="CHEBI:59789"/>
    </ligand>
</feature>
<comment type="function">
    <text evidence="7">Specifically methylates the N4 position of cytidine in position 1402 (C1402) of 16S rRNA.</text>
</comment>
<dbReference type="GO" id="GO:0070475">
    <property type="term" value="P:rRNA base methylation"/>
    <property type="evidence" value="ECO:0007669"/>
    <property type="project" value="UniProtKB-UniRule"/>
</dbReference>
<dbReference type="InterPro" id="IPR002903">
    <property type="entry name" value="RsmH"/>
</dbReference>
<dbReference type="Gene3D" id="1.10.150.170">
    <property type="entry name" value="Putative methyltransferase TM0872, insert domain"/>
    <property type="match status" value="1"/>
</dbReference>
<evidence type="ECO:0000256" key="6">
    <source>
        <dbReference type="ARBA" id="ARBA00022691"/>
    </source>
</evidence>
<dbReference type="FunFam" id="1.10.150.170:FF:000001">
    <property type="entry name" value="Ribosomal RNA small subunit methyltransferase H"/>
    <property type="match status" value="1"/>
</dbReference>
<name>A0AA51RW44_9GAMM</name>
<dbReference type="GO" id="GO:0005737">
    <property type="term" value="C:cytoplasm"/>
    <property type="evidence" value="ECO:0007669"/>
    <property type="project" value="UniProtKB-SubCell"/>
</dbReference>
<keyword evidence="5 7" id="KW-0808">Transferase</keyword>
<keyword evidence="9" id="KW-1185">Reference proteome</keyword>
<dbReference type="RefSeq" id="WP_309203902.1">
    <property type="nucleotide sequence ID" value="NZ_CP133548.1"/>
</dbReference>
<feature type="binding site" evidence="7">
    <location>
        <position position="110"/>
    </location>
    <ligand>
        <name>S-adenosyl-L-methionine</name>
        <dbReference type="ChEBI" id="CHEBI:59789"/>
    </ligand>
</feature>
<dbReference type="PANTHER" id="PTHR11265">
    <property type="entry name" value="S-ADENOSYL-METHYLTRANSFERASE MRAW"/>
    <property type="match status" value="1"/>
</dbReference>
<dbReference type="AlphaFoldDB" id="A0AA51RW44"/>
<dbReference type="KEGG" id="plei:Q9312_07140"/>
<evidence type="ECO:0000313" key="9">
    <source>
        <dbReference type="Proteomes" id="UP001239782"/>
    </source>
</evidence>
<evidence type="ECO:0000256" key="5">
    <source>
        <dbReference type="ARBA" id="ARBA00022679"/>
    </source>
</evidence>
<dbReference type="Gene3D" id="3.40.50.150">
    <property type="entry name" value="Vaccinia Virus protein VP39"/>
    <property type="match status" value="1"/>
</dbReference>
<dbReference type="SUPFAM" id="SSF53335">
    <property type="entry name" value="S-adenosyl-L-methionine-dependent methyltransferases"/>
    <property type="match status" value="1"/>
</dbReference>
<proteinExistence type="inferred from homology"/>
<evidence type="ECO:0000256" key="7">
    <source>
        <dbReference type="HAMAP-Rule" id="MF_01007"/>
    </source>
</evidence>
<comment type="catalytic activity">
    <reaction evidence="7">
        <text>cytidine(1402) in 16S rRNA + S-adenosyl-L-methionine = N(4)-methylcytidine(1402) in 16S rRNA + S-adenosyl-L-homocysteine + H(+)</text>
        <dbReference type="Rhea" id="RHEA:42928"/>
        <dbReference type="Rhea" id="RHEA-COMP:10286"/>
        <dbReference type="Rhea" id="RHEA-COMP:10287"/>
        <dbReference type="ChEBI" id="CHEBI:15378"/>
        <dbReference type="ChEBI" id="CHEBI:57856"/>
        <dbReference type="ChEBI" id="CHEBI:59789"/>
        <dbReference type="ChEBI" id="CHEBI:74506"/>
        <dbReference type="ChEBI" id="CHEBI:82748"/>
        <dbReference type="EC" id="2.1.1.199"/>
    </reaction>
</comment>
<evidence type="ECO:0000256" key="4">
    <source>
        <dbReference type="ARBA" id="ARBA00022603"/>
    </source>
</evidence>
<evidence type="ECO:0000313" key="8">
    <source>
        <dbReference type="EMBL" id="WMS88682.1"/>
    </source>
</evidence>
<dbReference type="SUPFAM" id="SSF81799">
    <property type="entry name" value="Putative methyltransferase TM0872, insert domain"/>
    <property type="match status" value="1"/>
</dbReference>
<keyword evidence="3 7" id="KW-0698">rRNA processing</keyword>
<feature type="binding site" evidence="7">
    <location>
        <begin position="35"/>
        <end position="37"/>
    </location>
    <ligand>
        <name>S-adenosyl-L-methionine</name>
        <dbReference type="ChEBI" id="CHEBI:59789"/>
    </ligand>
</feature>
<gene>
    <name evidence="7 8" type="primary">rsmH</name>
    <name evidence="8" type="ORF">Q9312_07140</name>
</gene>
<dbReference type="PIRSF" id="PIRSF004486">
    <property type="entry name" value="MraW"/>
    <property type="match status" value="1"/>
</dbReference>
<dbReference type="InterPro" id="IPR023397">
    <property type="entry name" value="SAM-dep_MeTrfase_MraW_recog"/>
</dbReference>
<feature type="binding site" evidence="7">
    <location>
        <position position="55"/>
    </location>
    <ligand>
        <name>S-adenosyl-L-methionine</name>
        <dbReference type="ChEBI" id="CHEBI:59789"/>
    </ligand>
</feature>
<evidence type="ECO:0000256" key="2">
    <source>
        <dbReference type="ARBA" id="ARBA00022490"/>
    </source>
</evidence>
<dbReference type="HAMAP" id="MF_01007">
    <property type="entry name" value="16SrRNA_methyltr_H"/>
    <property type="match status" value="1"/>
</dbReference>
<dbReference type="EC" id="2.1.1.199" evidence="7"/>
<sequence length="310" mass="34247">MTTQQQHDSVLLQEAVDALNITPTGIIVDGTFGRGGHSRLILQQLSEEGQLIAFDKDPEAIAYAEREFGDDSRFSICYDSFANIYEQLDAKGLIGKVTGVLLDLGVSSPQIDQAERGFSFMKDGPLDMRMDSERGESAASWIARASESDIKYVLKTFGEEKFASRIARKICEAREEAPINTTGQLAKIIDEATPKKDPGKHPATRSFQAIRIFINSELEDLTKCLESSFELIAPGGILVIISFHSLEDRIVKRFFKKLAKGDDFPKDLPIRASDIKPKMKLLGKPLKPGADEVSGNVRARSAIMRVAQKL</sequence>
<dbReference type="InterPro" id="IPR029063">
    <property type="entry name" value="SAM-dependent_MTases_sf"/>
</dbReference>
<keyword evidence="2 7" id="KW-0963">Cytoplasm</keyword>